<reference evidence="1" key="1">
    <citation type="submission" date="2015-09" db="EMBL/GenBank/DDBJ databases">
        <title>Draft Genome Sequences of Two Novel Amoeba-resistant Intranuclear Bacteria, Candidatus Berkiella cookevillensis and Candidatus Berkiella aquae.</title>
        <authorList>
            <person name="Mehari Y.T."/>
            <person name="Arivett B.A."/>
            <person name="Farone A.L."/>
            <person name="Gunderson J.H."/>
            <person name="Farone M.B."/>
        </authorList>
    </citation>
    <scope>NUCLEOTIDE SEQUENCE [LARGE SCALE GENOMIC DNA]</scope>
    <source>
        <strain evidence="1">HT99</strain>
    </source>
</reference>
<dbReference type="Proteomes" id="UP000051497">
    <property type="component" value="Unassembled WGS sequence"/>
</dbReference>
<evidence type="ECO:0000313" key="3">
    <source>
        <dbReference type="Proteomes" id="UP000051497"/>
    </source>
</evidence>
<dbReference type="AlphaFoldDB" id="A0A0Q9YVG3"/>
<organism evidence="1">
    <name type="scientific">Candidatus Berkiella aquae</name>
    <dbReference type="NCBI Taxonomy" id="295108"/>
    <lineage>
        <taxon>Bacteria</taxon>
        <taxon>Pseudomonadati</taxon>
        <taxon>Pseudomonadota</taxon>
        <taxon>Gammaproteobacteria</taxon>
        <taxon>Candidatus Berkiellales</taxon>
        <taxon>Candidatus Berkiellaceae</taxon>
        <taxon>Candidatus Berkiella</taxon>
    </lineage>
</organism>
<protein>
    <submittedName>
        <fullName evidence="1">Uncharacterized protein</fullName>
    </submittedName>
</protein>
<proteinExistence type="predicted"/>
<dbReference type="EMBL" id="LKAJ01000010">
    <property type="protein sequence ID" value="KRG20625.1"/>
    <property type="molecule type" value="Genomic_DNA"/>
</dbReference>
<dbReference type="STRING" id="295108.HT99x_02357"/>
<name>A0A0Q9YVG3_9GAMM</name>
<keyword evidence="3" id="KW-1185">Reference proteome</keyword>
<dbReference type="RefSeq" id="WP_075066971.1">
    <property type="nucleotide sequence ID" value="NZ_LKAJ02000001.1"/>
</dbReference>
<dbReference type="EMBL" id="LKAJ02000001">
    <property type="protein sequence ID" value="MCS5710234.1"/>
    <property type="molecule type" value="Genomic_DNA"/>
</dbReference>
<reference evidence="2" key="3">
    <citation type="submission" date="2021-06" db="EMBL/GenBank/DDBJ databases">
        <title>Genomic Description and Analysis of Intracellular Bacteria, Candidatus Berkiella cookevillensis and Candidatus Berkiella aquae.</title>
        <authorList>
            <person name="Kidane D.T."/>
            <person name="Mehari Y.T."/>
            <person name="Rice F.C."/>
            <person name="Arivett B.A."/>
            <person name="Farone A.L."/>
            <person name="Berk S.G."/>
            <person name="Farone M.B."/>
        </authorList>
    </citation>
    <scope>NUCLEOTIDE SEQUENCE</scope>
    <source>
        <strain evidence="2">HT99</strain>
    </source>
</reference>
<gene>
    <name evidence="2" type="ORF">HT99x_002200</name>
    <name evidence="1" type="ORF">HT99x_02357</name>
</gene>
<comment type="caution">
    <text evidence="1">The sequence shown here is derived from an EMBL/GenBank/DDBJ whole genome shotgun (WGS) entry which is preliminary data.</text>
</comment>
<evidence type="ECO:0000313" key="2">
    <source>
        <dbReference type="EMBL" id="MCS5710234.1"/>
    </source>
</evidence>
<accession>A0A0Q9YVG3</accession>
<reference evidence="2" key="2">
    <citation type="journal article" date="2016" name="Genome Announc.">
        <title>Draft Genome Sequences of Two Novel Amoeba-Resistant Intranuclear Bacteria, 'Candidatus Berkiella cookevillensis' and 'Candidatus Berkiella aquae'.</title>
        <authorList>
            <person name="Mehari Y.T."/>
            <person name="Arivett B.A."/>
            <person name="Farone A.L."/>
            <person name="Gunderson J.H."/>
            <person name="Farone M.B."/>
        </authorList>
    </citation>
    <scope>NUCLEOTIDE SEQUENCE</scope>
    <source>
        <strain evidence="2">HT99</strain>
    </source>
</reference>
<sequence>MSIGTDVKGLAKKFEEGKLNNAKGSRIEYGTESDRGLATNNHQRMNFQFTAFQTKTQIAQDEEATSLALALKLQQEEEDAALARALSAQF</sequence>
<evidence type="ECO:0000313" key="1">
    <source>
        <dbReference type="EMBL" id="KRG20625.1"/>
    </source>
</evidence>